<dbReference type="KEGG" id="tot:TOT_040000936"/>
<dbReference type="OrthoDB" id="361594at2759"/>
<keyword evidence="1" id="KW-0732">Signal</keyword>
<dbReference type="VEuPathDB" id="PiroplasmaDB:TOT_040000936"/>
<accession>J4DAD3</accession>
<dbReference type="EMBL" id="AP011949">
    <property type="protein sequence ID" value="BAM41900.1"/>
    <property type="molecule type" value="Genomic_DNA"/>
</dbReference>
<dbReference type="GeneID" id="20716956"/>
<dbReference type="AlphaFoldDB" id="J4DAD3"/>
<name>J4DAD3_THEOR</name>
<dbReference type="RefSeq" id="XP_009692201.1">
    <property type="nucleotide sequence ID" value="XM_009693906.1"/>
</dbReference>
<evidence type="ECO:0000256" key="1">
    <source>
        <dbReference type="SAM" id="SignalP"/>
    </source>
</evidence>
<feature type="signal peptide" evidence="1">
    <location>
        <begin position="1"/>
        <end position="17"/>
    </location>
</feature>
<gene>
    <name evidence="2" type="ORF">TOT_040000936</name>
</gene>
<proteinExistence type="predicted"/>
<feature type="chain" id="PRO_5003778306" evidence="1">
    <location>
        <begin position="18"/>
        <end position="328"/>
    </location>
</feature>
<dbReference type="eggNOG" id="ENOG502TNBH">
    <property type="taxonomic scope" value="Eukaryota"/>
</dbReference>
<evidence type="ECO:0000313" key="3">
    <source>
        <dbReference type="Proteomes" id="UP000003786"/>
    </source>
</evidence>
<keyword evidence="3" id="KW-1185">Reference proteome</keyword>
<dbReference type="OMA" id="YALNTHT"/>
<evidence type="ECO:0000313" key="2">
    <source>
        <dbReference type="EMBL" id="BAM41900.1"/>
    </source>
</evidence>
<dbReference type="Proteomes" id="UP000003786">
    <property type="component" value="Chromosome 4"/>
</dbReference>
<protein>
    <submittedName>
        <fullName evidence="2">Uncharacterized protein</fullName>
    </submittedName>
</protein>
<organism evidence="2 3">
    <name type="scientific">Theileria orientalis strain Shintoku</name>
    <dbReference type="NCBI Taxonomy" id="869250"/>
    <lineage>
        <taxon>Eukaryota</taxon>
        <taxon>Sar</taxon>
        <taxon>Alveolata</taxon>
        <taxon>Apicomplexa</taxon>
        <taxon>Aconoidasida</taxon>
        <taxon>Piroplasmida</taxon>
        <taxon>Theileriidae</taxon>
        <taxon>Theileria</taxon>
    </lineage>
</organism>
<sequence>MRIIYMYLFCMLSNCYGIKVPGFNKIKYSFSKLGTDKEVLNENPVYILLSHKEVAKPIGTGDEKDCEDYVPADVNVVKNNNYHDVLTSLKSKVFKRKPTVIEFIDELNVEDKNTKRDNRVNESILKLAEIMLLVDRVIVPVDYLKLVERGCAGMEEFRLLGLMSYALNTHTKIYPKVHFVIYNYRPRERSIHVSREQKEFIERQKYEINETINEFLNSFIKIVDNEEVNELLFEGISVRCNYVEKYKDMRDLMKQFYSEDHSYYKTCVEDIDDEFSKKLKVCESIDKIAEKAKSLKQLRFNFEDYSELESNFELYEQILNCYNDSYNR</sequence>
<reference evidence="2 3" key="1">
    <citation type="journal article" date="2012" name="MBio">
        <title>Comparative genome analysis of three eukaryotic parasites with differing abilities to transform leukocytes reveals key mediators of Theileria-induced leukocyte transformation.</title>
        <authorList>
            <person name="Hayashida K."/>
            <person name="Hara Y."/>
            <person name="Abe T."/>
            <person name="Yamasaki C."/>
            <person name="Toyoda A."/>
            <person name="Kosuge T."/>
            <person name="Suzuki Y."/>
            <person name="Sato Y."/>
            <person name="Kawashima S."/>
            <person name="Katayama T."/>
            <person name="Wakaguri H."/>
            <person name="Inoue N."/>
            <person name="Homma K."/>
            <person name="Tada-Umezaki M."/>
            <person name="Yagi Y."/>
            <person name="Fujii Y."/>
            <person name="Habara T."/>
            <person name="Kanehisa M."/>
            <person name="Watanabe H."/>
            <person name="Ito K."/>
            <person name="Gojobori T."/>
            <person name="Sugawara H."/>
            <person name="Imanishi T."/>
            <person name="Weir W."/>
            <person name="Gardner M."/>
            <person name="Pain A."/>
            <person name="Shiels B."/>
            <person name="Hattori M."/>
            <person name="Nene V."/>
            <person name="Sugimoto C."/>
        </authorList>
    </citation>
    <scope>NUCLEOTIDE SEQUENCE [LARGE SCALE GENOMIC DNA]</scope>
    <source>
        <strain evidence="2 3">Shintoku</strain>
    </source>
</reference>